<proteinExistence type="predicted"/>
<comment type="caution">
    <text evidence="2">The sequence shown here is derived from an EMBL/GenBank/DDBJ whole genome shotgun (WGS) entry which is preliminary data.</text>
</comment>
<reference evidence="2 3" key="1">
    <citation type="submission" date="2015-12" db="EMBL/GenBank/DDBJ databases">
        <title>Draft genome sequence of the thermoanaerobe Thermotalea metallivorans, an isolate from the runoff channel of the Great Artesian Basin, Australia.</title>
        <authorList>
            <person name="Patel B.K."/>
        </authorList>
    </citation>
    <scope>NUCLEOTIDE SEQUENCE [LARGE SCALE GENOMIC DNA]</scope>
    <source>
        <strain evidence="2 3">B2-1</strain>
    </source>
</reference>
<gene>
    <name evidence="2" type="ORF">AN619_13350</name>
</gene>
<dbReference type="EMBL" id="LOEE01000030">
    <property type="protein sequence ID" value="KXG75872.1"/>
    <property type="molecule type" value="Genomic_DNA"/>
</dbReference>
<accession>A0A140L5P7</accession>
<dbReference type="AlphaFoldDB" id="A0A140L5P7"/>
<dbReference type="RefSeq" id="WP_068555941.1">
    <property type="nucleotide sequence ID" value="NZ_LOEE01000030.1"/>
</dbReference>
<evidence type="ECO:0000313" key="2">
    <source>
        <dbReference type="EMBL" id="KXG75872.1"/>
    </source>
</evidence>
<sequence length="162" mass="18471">MDVIFDLLPFLIFILAVISKTKKKTESSHGRSRDPGHRPQGRKVPVYPAMKIDDFKRIGGRIGETLKREIYTTLEEVLGDDWQNRGEELKEDKGKIIEQYNEKPEKSVIENISTTETKEENKGKDVIKETEIGKNQLSINKESVLHGIIMAEVLGKPKAVKR</sequence>
<organism evidence="2 3">
    <name type="scientific">Thermotalea metallivorans</name>
    <dbReference type="NCBI Taxonomy" id="520762"/>
    <lineage>
        <taxon>Bacteria</taxon>
        <taxon>Bacillati</taxon>
        <taxon>Bacillota</taxon>
        <taxon>Clostridia</taxon>
        <taxon>Peptostreptococcales</taxon>
        <taxon>Thermotaleaceae</taxon>
        <taxon>Thermotalea</taxon>
    </lineage>
</organism>
<feature type="region of interest" description="Disordered" evidence="1">
    <location>
        <begin position="24"/>
        <end position="44"/>
    </location>
</feature>
<keyword evidence="3" id="KW-1185">Reference proteome</keyword>
<evidence type="ECO:0000256" key="1">
    <source>
        <dbReference type="SAM" id="MobiDB-lite"/>
    </source>
</evidence>
<dbReference type="STRING" id="520762.AN619_13350"/>
<protein>
    <submittedName>
        <fullName evidence="2">Uncharacterized protein</fullName>
    </submittedName>
</protein>
<dbReference type="OrthoDB" id="1958145at2"/>
<name>A0A140L5P7_9FIRM</name>
<dbReference type="Proteomes" id="UP000070456">
    <property type="component" value="Unassembled WGS sequence"/>
</dbReference>
<evidence type="ECO:0000313" key="3">
    <source>
        <dbReference type="Proteomes" id="UP000070456"/>
    </source>
</evidence>
<feature type="compositionally biased region" description="Basic and acidic residues" evidence="1">
    <location>
        <begin position="24"/>
        <end position="37"/>
    </location>
</feature>